<evidence type="ECO:0000256" key="14">
    <source>
        <dbReference type="HAMAP-Rule" id="MF_01864"/>
    </source>
</evidence>
<dbReference type="Proteomes" id="UP000249324">
    <property type="component" value="Unassembled WGS sequence"/>
</dbReference>
<comment type="catalytic activity">
    <reaction evidence="10 14">
        <text>N(6)-dimethylallyladenosine(37) in tRNA + (sulfur carrier)-SH + AH2 + 2 S-adenosyl-L-methionine = 2-methylsulfanyl-N(6)-dimethylallyladenosine(37) in tRNA + (sulfur carrier)-H + 5'-deoxyadenosine + L-methionine + A + S-adenosyl-L-homocysteine + 2 H(+)</text>
        <dbReference type="Rhea" id="RHEA:37067"/>
        <dbReference type="Rhea" id="RHEA-COMP:10375"/>
        <dbReference type="Rhea" id="RHEA-COMP:10376"/>
        <dbReference type="Rhea" id="RHEA-COMP:14737"/>
        <dbReference type="Rhea" id="RHEA-COMP:14739"/>
        <dbReference type="ChEBI" id="CHEBI:13193"/>
        <dbReference type="ChEBI" id="CHEBI:15378"/>
        <dbReference type="ChEBI" id="CHEBI:17319"/>
        <dbReference type="ChEBI" id="CHEBI:17499"/>
        <dbReference type="ChEBI" id="CHEBI:29917"/>
        <dbReference type="ChEBI" id="CHEBI:57844"/>
        <dbReference type="ChEBI" id="CHEBI:57856"/>
        <dbReference type="ChEBI" id="CHEBI:59789"/>
        <dbReference type="ChEBI" id="CHEBI:64428"/>
        <dbReference type="ChEBI" id="CHEBI:74415"/>
        <dbReference type="ChEBI" id="CHEBI:74417"/>
        <dbReference type="EC" id="2.8.4.3"/>
    </reaction>
</comment>
<reference evidence="20" key="2">
    <citation type="submission" date="2018-05" db="EMBL/GenBank/DDBJ databases">
        <authorList>
            <person name="Lanie J.A."/>
            <person name="Ng W.-L."/>
            <person name="Kazmierczak K.M."/>
            <person name="Andrzejewski T.M."/>
            <person name="Davidsen T.M."/>
            <person name="Wayne K.J."/>
            <person name="Tettelin H."/>
            <person name="Glass J.I."/>
            <person name="Rusch D."/>
            <person name="Podicherti R."/>
            <person name="Tsui H.-C.T."/>
            <person name="Winkler M.E."/>
        </authorList>
    </citation>
    <scope>NUCLEOTIDE SEQUENCE</scope>
    <source>
        <strain evidence="20">ZC4RG45</strain>
    </source>
</reference>
<dbReference type="EC" id="2.8.4.3" evidence="9 14"/>
<evidence type="ECO:0000259" key="16">
    <source>
        <dbReference type="PROSITE" id="PS50926"/>
    </source>
</evidence>
<dbReference type="InterPro" id="IPR020612">
    <property type="entry name" value="Methylthiotransferase_CS"/>
</dbReference>
<evidence type="ECO:0000256" key="12">
    <source>
        <dbReference type="ARBA" id="ARBA00080698"/>
    </source>
</evidence>
<dbReference type="EMBL" id="QGUI02000026">
    <property type="protein sequence ID" value="MFO7191372.1"/>
    <property type="molecule type" value="Genomic_DNA"/>
</dbReference>
<keyword evidence="6 14" id="KW-0479">Metal-binding</keyword>
<gene>
    <name evidence="14 19" type="primary">miaB</name>
    <name evidence="19" type="ORF">DIU77_003930</name>
    <name evidence="20" type="ORF">DIU77_02050</name>
</gene>
<evidence type="ECO:0000256" key="10">
    <source>
        <dbReference type="ARBA" id="ARBA00051425"/>
    </source>
</evidence>
<evidence type="ECO:0000256" key="8">
    <source>
        <dbReference type="ARBA" id="ARBA00023014"/>
    </source>
</evidence>
<keyword evidence="3 14" id="KW-0808">Transferase</keyword>
<dbReference type="GO" id="GO:0005829">
    <property type="term" value="C:cytosol"/>
    <property type="evidence" value="ECO:0007669"/>
    <property type="project" value="TreeGrafter"/>
</dbReference>
<dbReference type="HAMAP" id="MF_01864">
    <property type="entry name" value="tRNA_metthiotr_MiaB"/>
    <property type="match status" value="1"/>
</dbReference>
<comment type="similarity">
    <text evidence="14">Belongs to the methylthiotransferase family. MiaB subfamily.</text>
</comment>
<keyword evidence="2 14" id="KW-0004">4Fe-4S</keyword>
<evidence type="ECO:0000256" key="13">
    <source>
        <dbReference type="ARBA" id="ARBA00081141"/>
    </source>
</evidence>
<dbReference type="NCBIfam" id="TIGR00089">
    <property type="entry name" value="MiaB/RimO family radical SAM methylthiotransferase"/>
    <property type="match status" value="1"/>
</dbReference>
<dbReference type="STRING" id="1111738.GCA_000427905_00766"/>
<dbReference type="FunFam" id="3.40.50.12160:FF:000003">
    <property type="entry name" value="CDK5 regulatory subunit-associated protein 1"/>
    <property type="match status" value="1"/>
</dbReference>
<keyword evidence="5 14" id="KW-0819">tRNA processing</keyword>
<dbReference type="InterPro" id="IPR058240">
    <property type="entry name" value="rSAM_sf"/>
</dbReference>
<evidence type="ECO:0000256" key="7">
    <source>
        <dbReference type="ARBA" id="ARBA00023004"/>
    </source>
</evidence>
<keyword evidence="4 14" id="KW-0949">S-adenosyl-L-methionine</keyword>
<feature type="domain" description="MTTase N-terminal" evidence="17">
    <location>
        <begin position="3"/>
        <end position="119"/>
    </location>
</feature>
<reference evidence="19" key="1">
    <citation type="submission" date="2018-05" db="EMBL/GenBank/DDBJ databases">
        <authorList>
            <person name="Moura L."/>
            <person name="Setubal J.C."/>
        </authorList>
    </citation>
    <scope>NUCLEOTIDE SEQUENCE</scope>
    <source>
        <strain evidence="19">ZC4RG45</strain>
    </source>
</reference>
<dbReference type="PROSITE" id="PS51918">
    <property type="entry name" value="RADICAL_SAM"/>
    <property type="match status" value="1"/>
</dbReference>
<dbReference type="InterPro" id="IPR023404">
    <property type="entry name" value="rSAM_horseshoe"/>
</dbReference>
<feature type="binding site" evidence="14">
    <location>
        <position position="12"/>
    </location>
    <ligand>
        <name>[4Fe-4S] cluster</name>
        <dbReference type="ChEBI" id="CHEBI:49883"/>
        <label>1</label>
    </ligand>
</feature>
<evidence type="ECO:0000256" key="6">
    <source>
        <dbReference type="ARBA" id="ARBA00022723"/>
    </source>
</evidence>
<feature type="binding site" evidence="14">
    <location>
        <position position="156"/>
    </location>
    <ligand>
        <name>[4Fe-4S] cluster</name>
        <dbReference type="ChEBI" id="CHEBI:49883"/>
        <label>2</label>
        <note>4Fe-4S-S-AdoMet</note>
    </ligand>
</feature>
<evidence type="ECO:0000313" key="19">
    <source>
        <dbReference type="EMBL" id="MFO7191372.1"/>
    </source>
</evidence>
<dbReference type="PROSITE" id="PS01278">
    <property type="entry name" value="MTTASE_RADICAL"/>
    <property type="match status" value="1"/>
</dbReference>
<protein>
    <recommendedName>
        <fullName evidence="11 14">tRNA-2-methylthio-N(6)-dimethylallyladenosine synthase</fullName>
        <ecNumber evidence="9 14">2.8.4.3</ecNumber>
    </recommendedName>
    <alternativeName>
        <fullName evidence="13 14">(Dimethylallyl)adenosine tRNA methylthiotransferase MiaB</fullName>
    </alternativeName>
    <alternativeName>
        <fullName evidence="12 14">tRNA-i(6)A37 methylthiotransferase</fullName>
    </alternativeName>
</protein>
<dbReference type="GO" id="GO:0046872">
    <property type="term" value="F:metal ion binding"/>
    <property type="evidence" value="ECO:0007669"/>
    <property type="project" value="UniProtKB-KW"/>
</dbReference>
<dbReference type="GO" id="GO:0035597">
    <property type="term" value="F:tRNA-2-methylthio-N(6)-dimethylallyladenosine(37) synthase activity"/>
    <property type="evidence" value="ECO:0007669"/>
    <property type="project" value="UniProtKB-EC"/>
</dbReference>
<dbReference type="InterPro" id="IPR007197">
    <property type="entry name" value="rSAM"/>
</dbReference>
<feature type="domain" description="TRAM" evidence="16">
    <location>
        <begin position="375"/>
        <end position="447"/>
    </location>
</feature>
<accession>A0A2W4JPM2</accession>
<dbReference type="Pfam" id="PF00919">
    <property type="entry name" value="UPF0004"/>
    <property type="match status" value="1"/>
</dbReference>
<evidence type="ECO:0000256" key="15">
    <source>
        <dbReference type="SAM" id="MobiDB-lite"/>
    </source>
</evidence>
<comment type="subunit">
    <text evidence="14">Monomer.</text>
</comment>
<dbReference type="InterPro" id="IPR006638">
    <property type="entry name" value="Elp3/MiaA/NifB-like_rSAM"/>
</dbReference>
<feature type="binding site" evidence="14">
    <location>
        <position position="48"/>
    </location>
    <ligand>
        <name>[4Fe-4S] cluster</name>
        <dbReference type="ChEBI" id="CHEBI:49883"/>
        <label>1</label>
    </ligand>
</feature>
<evidence type="ECO:0000256" key="1">
    <source>
        <dbReference type="ARBA" id="ARBA00003234"/>
    </source>
</evidence>
<dbReference type="CDD" id="cd01335">
    <property type="entry name" value="Radical_SAM"/>
    <property type="match status" value="1"/>
</dbReference>
<reference evidence="19 21" key="3">
    <citation type="journal article" date="2021" name="BMC Genomics">
        <title>Genome-resolved metagenome and metatranscriptome analyses of thermophilic composting reveal key bacterial players and their metabolic interactions.</title>
        <authorList>
            <person name="Braga L.P.P."/>
            <person name="Pereira R.V."/>
            <person name="Martins L.F."/>
            <person name="Moura L.M.S."/>
            <person name="Sanchez F.B."/>
            <person name="Patane J.S.L."/>
            <person name="da Silva A.M."/>
            <person name="Setubal J.C."/>
        </authorList>
    </citation>
    <scope>NUCLEOTIDE SEQUENCE [LARGE SCALE GENOMIC DNA]</scope>
    <source>
        <strain evidence="19">ZC4RG45</strain>
    </source>
</reference>
<evidence type="ECO:0000259" key="18">
    <source>
        <dbReference type="PROSITE" id="PS51918"/>
    </source>
</evidence>
<comment type="subcellular location">
    <subcellularLocation>
        <location evidence="14">Cytoplasm</location>
    </subcellularLocation>
</comment>
<dbReference type="Gene3D" id="3.80.30.20">
    <property type="entry name" value="tm_1862 like domain"/>
    <property type="match status" value="1"/>
</dbReference>
<dbReference type="InterPro" id="IPR038135">
    <property type="entry name" value="Methylthiotransferase_N_sf"/>
</dbReference>
<reference evidence="19" key="4">
    <citation type="submission" date="2023-08" db="EMBL/GenBank/DDBJ databases">
        <authorList>
            <person name="Guima S.E.S."/>
            <person name="Martins L.F."/>
            <person name="Silva A.M."/>
            <person name="Setubal J.C."/>
        </authorList>
    </citation>
    <scope>NUCLEOTIDE SEQUENCE</scope>
    <source>
        <strain evidence="19">ZC4RG45</strain>
    </source>
</reference>
<dbReference type="InterPro" id="IPR013848">
    <property type="entry name" value="Methylthiotransferase_N"/>
</dbReference>
<dbReference type="PROSITE" id="PS50926">
    <property type="entry name" value="TRAM"/>
    <property type="match status" value="1"/>
</dbReference>
<evidence type="ECO:0000313" key="20">
    <source>
        <dbReference type="EMBL" id="PZN01005.1"/>
    </source>
</evidence>
<evidence type="ECO:0000256" key="2">
    <source>
        <dbReference type="ARBA" id="ARBA00022485"/>
    </source>
</evidence>
<feature type="binding site" evidence="14">
    <location>
        <position position="163"/>
    </location>
    <ligand>
        <name>[4Fe-4S] cluster</name>
        <dbReference type="ChEBI" id="CHEBI:49883"/>
        <label>2</label>
        <note>4Fe-4S-S-AdoMet</note>
    </ligand>
</feature>
<organism evidence="20">
    <name type="scientific">Thermocrispum agreste</name>
    <dbReference type="NCBI Taxonomy" id="37925"/>
    <lineage>
        <taxon>Bacteria</taxon>
        <taxon>Bacillati</taxon>
        <taxon>Actinomycetota</taxon>
        <taxon>Actinomycetes</taxon>
        <taxon>Pseudonocardiales</taxon>
        <taxon>Pseudonocardiaceae</taxon>
        <taxon>Thermocrispum</taxon>
    </lineage>
</organism>
<dbReference type="SFLD" id="SFLDG01082">
    <property type="entry name" value="B12-binding_domain_containing"/>
    <property type="match status" value="1"/>
</dbReference>
<dbReference type="Gene3D" id="3.40.50.12160">
    <property type="entry name" value="Methylthiotransferase, N-terminal domain"/>
    <property type="match status" value="1"/>
</dbReference>
<dbReference type="PANTHER" id="PTHR43020:SF2">
    <property type="entry name" value="MITOCHONDRIAL TRNA METHYLTHIOTRANSFERASE CDK5RAP1"/>
    <property type="match status" value="1"/>
</dbReference>
<evidence type="ECO:0000256" key="5">
    <source>
        <dbReference type="ARBA" id="ARBA00022694"/>
    </source>
</evidence>
<dbReference type="InterPro" id="IPR002792">
    <property type="entry name" value="TRAM_dom"/>
</dbReference>
<dbReference type="InterPro" id="IPR005839">
    <property type="entry name" value="Methylthiotransferase"/>
</dbReference>
<dbReference type="NCBIfam" id="TIGR01574">
    <property type="entry name" value="miaB-methiolase"/>
    <property type="match status" value="1"/>
</dbReference>
<keyword evidence="7 14" id="KW-0408">Iron</keyword>
<evidence type="ECO:0000259" key="17">
    <source>
        <dbReference type="PROSITE" id="PS51449"/>
    </source>
</evidence>
<dbReference type="FunFam" id="3.80.30.20:FF:000001">
    <property type="entry name" value="tRNA-2-methylthio-N(6)-dimethylallyladenosine synthase 2"/>
    <property type="match status" value="1"/>
</dbReference>
<evidence type="ECO:0000256" key="9">
    <source>
        <dbReference type="ARBA" id="ARBA00033765"/>
    </source>
</evidence>
<evidence type="ECO:0000256" key="11">
    <source>
        <dbReference type="ARBA" id="ARBA00068570"/>
    </source>
</evidence>
<comment type="caution">
    <text evidence="20">The sequence shown here is derived from an EMBL/GenBank/DDBJ whole genome shotgun (WGS) entry which is preliminary data.</text>
</comment>
<feature type="binding site" evidence="14">
    <location>
        <position position="160"/>
    </location>
    <ligand>
        <name>[4Fe-4S] cluster</name>
        <dbReference type="ChEBI" id="CHEBI:49883"/>
        <label>2</label>
        <note>4Fe-4S-S-AdoMet</note>
    </ligand>
</feature>
<dbReference type="SFLD" id="SFLDF00273">
    <property type="entry name" value="(dimethylallyl)adenosine_tRNA"/>
    <property type="match status" value="1"/>
</dbReference>
<name>A0A2W4JPM2_9PSEU</name>
<evidence type="ECO:0000313" key="21">
    <source>
        <dbReference type="Proteomes" id="UP000249324"/>
    </source>
</evidence>
<feature type="region of interest" description="Disordered" evidence="15">
    <location>
        <begin position="456"/>
        <end position="492"/>
    </location>
</feature>
<evidence type="ECO:0000256" key="4">
    <source>
        <dbReference type="ARBA" id="ARBA00022691"/>
    </source>
</evidence>
<dbReference type="PROSITE" id="PS51449">
    <property type="entry name" value="MTTASE_N"/>
    <property type="match status" value="1"/>
</dbReference>
<comment type="function">
    <text evidence="1 14">Catalyzes the methylthiolation of N6-(dimethylallyl)adenosine (i(6)A), leading to the formation of 2-methylthio-N6-(dimethylallyl)adenosine (ms(2)i(6)A) at position 37 in tRNAs that read codons beginning with uridine.</text>
</comment>
<dbReference type="PANTHER" id="PTHR43020">
    <property type="entry name" value="CDK5 REGULATORY SUBUNIT-ASSOCIATED PROTEIN 1"/>
    <property type="match status" value="1"/>
</dbReference>
<keyword evidence="14" id="KW-0963">Cytoplasm</keyword>
<dbReference type="EMBL" id="QGUI01000043">
    <property type="protein sequence ID" value="PZN01005.1"/>
    <property type="molecule type" value="Genomic_DNA"/>
</dbReference>
<dbReference type="SFLD" id="SFLDS00029">
    <property type="entry name" value="Radical_SAM"/>
    <property type="match status" value="1"/>
</dbReference>
<keyword evidence="8 14" id="KW-0411">Iron-sulfur</keyword>
<dbReference type="SUPFAM" id="SSF102114">
    <property type="entry name" value="Radical SAM enzymes"/>
    <property type="match status" value="1"/>
</dbReference>
<dbReference type="GO" id="GO:0051539">
    <property type="term" value="F:4 iron, 4 sulfur cluster binding"/>
    <property type="evidence" value="ECO:0007669"/>
    <property type="project" value="UniProtKB-UniRule"/>
</dbReference>
<proteinExistence type="inferred from homology"/>
<feature type="domain" description="Radical SAM core" evidence="18">
    <location>
        <begin position="142"/>
        <end position="373"/>
    </location>
</feature>
<comment type="cofactor">
    <cofactor evidence="14">
        <name>[4Fe-4S] cluster</name>
        <dbReference type="ChEBI" id="CHEBI:49883"/>
    </cofactor>
    <text evidence="14">Binds 2 [4Fe-4S] clusters. One cluster is coordinated with 3 cysteines and an exchangeable S-adenosyl-L-methionine.</text>
</comment>
<feature type="binding site" evidence="14">
    <location>
        <position position="82"/>
    </location>
    <ligand>
        <name>[4Fe-4S] cluster</name>
        <dbReference type="ChEBI" id="CHEBI:49883"/>
        <label>1</label>
    </ligand>
</feature>
<dbReference type="SMART" id="SM00729">
    <property type="entry name" value="Elp3"/>
    <property type="match status" value="1"/>
</dbReference>
<evidence type="ECO:0000256" key="3">
    <source>
        <dbReference type="ARBA" id="ARBA00022679"/>
    </source>
</evidence>
<sequence length="492" mass="53807">MALTYQIRTFGCQMNVHDSERLAGQLEEAGYRPAAEGEQPDVVVLNTCAVRENADNRLYGNLGHLAAAKKERPNMQIAVGGCLAQKDRGEIVKRAPWVDVVFGTHNLGSLPVLLERARHNKEAQVEILEALETFPSTLPARRESAYSGWVSISVGCNNTCTFCIVPSLRGKERDRRPGEVLAEVEALVAEGVLEVTLLGQNVNTYGVEFGDRHAFGKLLRACGSIDGLERVRFTSPHPAAFTDDVIDAMAETANVCPQLHMPLQSGSDKVLRAMRRSYRSARFLRILESVRERIPDAAITTDIIVGFPGETEEDFQATLDVVREARFAGAFTFQYSKRPGTPAAEMPDQVPKDVVQERYERLVALQDQISWEENKALVGKKVEVLVATGEGRKDAETHRMSGRARDGRLVHFTPTGPAVDRAVRPGDVVETTITYAAPHHLVAEGPVLSHRRTRAGDNHEAGQRPHTKGISLGLPAFGRPKPVPASGGCSAC</sequence>
<dbReference type="Pfam" id="PF04055">
    <property type="entry name" value="Radical_SAM"/>
    <property type="match status" value="1"/>
</dbReference>
<dbReference type="SFLD" id="SFLDG01061">
    <property type="entry name" value="methylthiotransferase"/>
    <property type="match status" value="1"/>
</dbReference>
<dbReference type="InterPro" id="IPR006463">
    <property type="entry name" value="MiaB_methiolase"/>
</dbReference>
<dbReference type="AlphaFoldDB" id="A0A2W4JPM2"/>